<evidence type="ECO:0000313" key="5">
    <source>
        <dbReference type="Proteomes" id="UP000183107"/>
    </source>
</evidence>
<gene>
    <name evidence="4" type="ORF">SAMN05216386_0041</name>
</gene>
<dbReference type="STRING" id="1266925.GCA_000619905_00819"/>
<sequence length="257" mass="26958">MKISCDIKGKIALVTGANRGIGRAITDAFLHHGATKVYAAVRNLDSADSLLERYGDMVAPVQFDLAKPETITAMAERTDDLHVVVNNAGIFKASTPLDSDAIEALELAIKINLFGLVRMAQAFAPVLRENGGGAFVQLNSIASLKCSSNFATHSASKAATYSITQALRDLLGQQGTAVLSVHPGLIATDMSSTAGLAGSAAPPSLVAEGIVAALKSGDFHLFPDAMAQRIGQAYRSFSESVIEADLAEYKTENHPVS</sequence>
<evidence type="ECO:0000256" key="1">
    <source>
        <dbReference type="ARBA" id="ARBA00006484"/>
    </source>
</evidence>
<proteinExistence type="inferred from homology"/>
<keyword evidence="5" id="KW-1185">Reference proteome</keyword>
<organism evidence="4 5">
    <name type="scientific">Nitrosospira briensis</name>
    <dbReference type="NCBI Taxonomy" id="35799"/>
    <lineage>
        <taxon>Bacteria</taxon>
        <taxon>Pseudomonadati</taxon>
        <taxon>Pseudomonadota</taxon>
        <taxon>Betaproteobacteria</taxon>
        <taxon>Nitrosomonadales</taxon>
        <taxon>Nitrosomonadaceae</taxon>
        <taxon>Nitrosospira</taxon>
    </lineage>
</organism>
<accession>A0A1I4XCH9</accession>
<dbReference type="SUPFAM" id="SSF51735">
    <property type="entry name" value="NAD(P)-binding Rossmann-fold domains"/>
    <property type="match status" value="1"/>
</dbReference>
<dbReference type="InterPro" id="IPR036291">
    <property type="entry name" value="NAD(P)-bd_dom_sf"/>
</dbReference>
<dbReference type="NCBIfam" id="NF006120">
    <property type="entry name" value="PRK08264.1-6"/>
    <property type="match status" value="1"/>
</dbReference>
<name>A0A1I4XCH9_9PROT</name>
<dbReference type="PANTHER" id="PTHR42901:SF1">
    <property type="entry name" value="ALCOHOL DEHYDROGENASE"/>
    <property type="match status" value="1"/>
</dbReference>
<dbReference type="PRINTS" id="PR00081">
    <property type="entry name" value="GDHRDH"/>
</dbReference>
<protein>
    <submittedName>
        <fullName evidence="4">Short-chain dehydrogenase</fullName>
    </submittedName>
</protein>
<dbReference type="Pfam" id="PF00106">
    <property type="entry name" value="adh_short"/>
    <property type="match status" value="1"/>
</dbReference>
<dbReference type="AlphaFoldDB" id="A0A1I4XCH9"/>
<dbReference type="Proteomes" id="UP000183107">
    <property type="component" value="Unassembled WGS sequence"/>
</dbReference>
<evidence type="ECO:0000256" key="2">
    <source>
        <dbReference type="ARBA" id="ARBA00023002"/>
    </source>
</evidence>
<evidence type="ECO:0000313" key="4">
    <source>
        <dbReference type="EMBL" id="SFN23485.1"/>
    </source>
</evidence>
<comment type="similarity">
    <text evidence="1 3">Belongs to the short-chain dehydrogenases/reductases (SDR) family.</text>
</comment>
<keyword evidence="2" id="KW-0560">Oxidoreductase</keyword>
<dbReference type="GO" id="GO:0016491">
    <property type="term" value="F:oxidoreductase activity"/>
    <property type="evidence" value="ECO:0007669"/>
    <property type="project" value="UniProtKB-KW"/>
</dbReference>
<dbReference type="PANTHER" id="PTHR42901">
    <property type="entry name" value="ALCOHOL DEHYDROGENASE"/>
    <property type="match status" value="1"/>
</dbReference>
<dbReference type="PRINTS" id="PR00080">
    <property type="entry name" value="SDRFAMILY"/>
</dbReference>
<dbReference type="EMBL" id="FOVJ01000001">
    <property type="protein sequence ID" value="SFN23485.1"/>
    <property type="molecule type" value="Genomic_DNA"/>
</dbReference>
<dbReference type="InterPro" id="IPR002347">
    <property type="entry name" value="SDR_fam"/>
</dbReference>
<evidence type="ECO:0000256" key="3">
    <source>
        <dbReference type="RuleBase" id="RU000363"/>
    </source>
</evidence>
<dbReference type="Gene3D" id="3.40.50.720">
    <property type="entry name" value="NAD(P)-binding Rossmann-like Domain"/>
    <property type="match status" value="1"/>
</dbReference>
<reference evidence="5" key="1">
    <citation type="submission" date="2016-10" db="EMBL/GenBank/DDBJ databases">
        <authorList>
            <person name="Varghese N."/>
        </authorList>
    </citation>
    <scope>NUCLEOTIDE SEQUENCE [LARGE SCALE GENOMIC DNA]</scope>
    <source>
        <strain evidence="5">Nsp8</strain>
    </source>
</reference>
<dbReference type="RefSeq" id="WP_218144947.1">
    <property type="nucleotide sequence ID" value="NZ_FOVJ01000001.1"/>
</dbReference>